<reference evidence="3" key="1">
    <citation type="submission" date="2016-10" db="EMBL/GenBank/DDBJ databases">
        <authorList>
            <person name="Varghese N."/>
            <person name="Submissions S."/>
        </authorList>
    </citation>
    <scope>NUCLEOTIDE SEQUENCE [LARGE SCALE GENOMIC DNA]</scope>
    <source>
        <strain evidence="3">LMG 26383,CCUG 61248,R- 45681</strain>
    </source>
</reference>
<name>A0A1H7XQ07_9HYPH</name>
<dbReference type="Gene3D" id="2.60.120.200">
    <property type="match status" value="1"/>
</dbReference>
<dbReference type="EMBL" id="FOAN01000010">
    <property type="protein sequence ID" value="SEM35267.1"/>
    <property type="molecule type" value="Genomic_DNA"/>
</dbReference>
<dbReference type="GO" id="GO:0016829">
    <property type="term" value="F:lyase activity"/>
    <property type="evidence" value="ECO:0007669"/>
    <property type="project" value="UniProtKB-KW"/>
</dbReference>
<evidence type="ECO:0000313" key="3">
    <source>
        <dbReference type="Proteomes" id="UP000199664"/>
    </source>
</evidence>
<dbReference type="Pfam" id="PF14099">
    <property type="entry name" value="Polysacc_lyase"/>
    <property type="match status" value="1"/>
</dbReference>
<dbReference type="RefSeq" id="WP_167561737.1">
    <property type="nucleotide sequence ID" value="NZ_FOAN01000010.1"/>
</dbReference>
<proteinExistence type="predicted"/>
<sequence>MKPIAQDCSLAAAALLFGLVLAPGASLADGPLPAFRTSFATNCLSSKDWKISGQLDKAVRADRIRCVDAERAGQERPALAITVKPGDAYDPNPGSTPTERSEVQMTAELIRFDATSWYSFRFRVESPWAPRRNRTVIQQIKQNIDLRYEKGRGGEEICDAANPLFKIEVDSDNGKPVFRTKTAGTEICGDSVGQAQLCGDWPVEPDRWHRVNVMIRPSQQAGDSRLRLWLDGRACPEFRGVLGYPRYGTVKDGKPFIDTQPRFGIYRDALPDVSQTILFDDIAFWTQDPAGHPGWDGIADTRPDQPMVQANR</sequence>
<organism evidence="2 3">
    <name type="scientific">Bosea lupini</name>
    <dbReference type="NCBI Taxonomy" id="1036779"/>
    <lineage>
        <taxon>Bacteria</taxon>
        <taxon>Pseudomonadati</taxon>
        <taxon>Pseudomonadota</taxon>
        <taxon>Alphaproteobacteria</taxon>
        <taxon>Hyphomicrobiales</taxon>
        <taxon>Boseaceae</taxon>
        <taxon>Bosea</taxon>
    </lineage>
</organism>
<protein>
    <submittedName>
        <fullName evidence="2">Polysaccharide lyase</fullName>
    </submittedName>
</protein>
<accession>A0A1H7XQ07</accession>
<gene>
    <name evidence="2" type="ORF">SAMN04515666_110100</name>
</gene>
<keyword evidence="3" id="KW-1185">Reference proteome</keyword>
<feature type="signal peptide" evidence="1">
    <location>
        <begin position="1"/>
        <end position="28"/>
    </location>
</feature>
<keyword evidence="2" id="KW-0456">Lyase</keyword>
<dbReference type="AlphaFoldDB" id="A0A1H7XQ07"/>
<evidence type="ECO:0000256" key="1">
    <source>
        <dbReference type="SAM" id="SignalP"/>
    </source>
</evidence>
<dbReference type="STRING" id="1036779.SAMN04515666_110100"/>
<evidence type="ECO:0000313" key="2">
    <source>
        <dbReference type="EMBL" id="SEM35267.1"/>
    </source>
</evidence>
<feature type="chain" id="PRO_5011743282" evidence="1">
    <location>
        <begin position="29"/>
        <end position="312"/>
    </location>
</feature>
<dbReference type="InterPro" id="IPR025975">
    <property type="entry name" value="Polysacc_lyase"/>
</dbReference>
<keyword evidence="1" id="KW-0732">Signal</keyword>
<dbReference type="Proteomes" id="UP000199664">
    <property type="component" value="Unassembled WGS sequence"/>
</dbReference>